<keyword evidence="2 7" id="KW-0813">Transport</keyword>
<dbReference type="PANTHER" id="PTHR43227:SF11">
    <property type="entry name" value="BLL4140 PROTEIN"/>
    <property type="match status" value="1"/>
</dbReference>
<protein>
    <submittedName>
        <fullName evidence="9">ABC transporter permease</fullName>
    </submittedName>
</protein>
<dbReference type="Pfam" id="PF00528">
    <property type="entry name" value="BPD_transp_1"/>
    <property type="match status" value="1"/>
</dbReference>
<keyword evidence="6 7" id="KW-0472">Membrane</keyword>
<feature type="domain" description="ABC transmembrane type-1" evidence="8">
    <location>
        <begin position="88"/>
        <end position="302"/>
    </location>
</feature>
<accession>A0ABW3DH42</accession>
<feature type="transmembrane region" description="Helical" evidence="7">
    <location>
        <begin position="134"/>
        <end position="154"/>
    </location>
</feature>
<evidence type="ECO:0000256" key="6">
    <source>
        <dbReference type="ARBA" id="ARBA00023136"/>
    </source>
</evidence>
<proteinExistence type="inferred from homology"/>
<dbReference type="EMBL" id="JBHTIU010000093">
    <property type="protein sequence ID" value="MFD0871896.1"/>
    <property type="molecule type" value="Genomic_DNA"/>
</dbReference>
<feature type="transmembrane region" description="Helical" evidence="7">
    <location>
        <begin position="174"/>
        <end position="200"/>
    </location>
</feature>
<keyword evidence="5 7" id="KW-1133">Transmembrane helix</keyword>
<dbReference type="Proteomes" id="UP001597120">
    <property type="component" value="Unassembled WGS sequence"/>
</dbReference>
<gene>
    <name evidence="9" type="ORF">ACFQ03_22465</name>
</gene>
<evidence type="ECO:0000259" key="8">
    <source>
        <dbReference type="PROSITE" id="PS50928"/>
    </source>
</evidence>
<evidence type="ECO:0000256" key="3">
    <source>
        <dbReference type="ARBA" id="ARBA00022475"/>
    </source>
</evidence>
<feature type="transmembrane region" description="Helical" evidence="7">
    <location>
        <begin position="26"/>
        <end position="46"/>
    </location>
</feature>
<sequence>MDDITIAAISRRRELRREKRKKYKRYRVLLLMMLPAVVYFTVFHYLPMYGVLLAFKEFKITQGILNSPWVGFEHFNKIMGDSYFYVVLKNTIIISLYKLIFGFPVPIMFALLLSEVSSLKFKKVVQTVSYLPHFISWVVLAGIFFTLFSLDGPVNALLKWFGGQPQLFLADDRYFRSILVITSIFQGFGWGSIIYFAAISNIDPQLYEAAIIDGAGRFKRMFYISIPMLVPVIAIMLILSMSGILDAGFDQIFNMYNVKVYNVADIIDTYVYRKGLIEMNYSYATAVGLFKSVVALILIIAVNRIVKWIGGKEYALW</sequence>
<evidence type="ECO:0000256" key="1">
    <source>
        <dbReference type="ARBA" id="ARBA00004651"/>
    </source>
</evidence>
<comment type="caution">
    <text evidence="9">The sequence shown here is derived from an EMBL/GenBank/DDBJ whole genome shotgun (WGS) entry which is preliminary data.</text>
</comment>
<dbReference type="InterPro" id="IPR035906">
    <property type="entry name" value="MetI-like_sf"/>
</dbReference>
<dbReference type="SUPFAM" id="SSF161098">
    <property type="entry name" value="MetI-like"/>
    <property type="match status" value="1"/>
</dbReference>
<organism evidence="9 10">
    <name type="scientific">Paenibacillus residui</name>
    <dbReference type="NCBI Taxonomy" id="629724"/>
    <lineage>
        <taxon>Bacteria</taxon>
        <taxon>Bacillati</taxon>
        <taxon>Bacillota</taxon>
        <taxon>Bacilli</taxon>
        <taxon>Bacillales</taxon>
        <taxon>Paenibacillaceae</taxon>
        <taxon>Paenibacillus</taxon>
    </lineage>
</organism>
<evidence type="ECO:0000256" key="2">
    <source>
        <dbReference type="ARBA" id="ARBA00022448"/>
    </source>
</evidence>
<keyword evidence="3" id="KW-1003">Cell membrane</keyword>
<reference evidence="10" key="1">
    <citation type="journal article" date="2019" name="Int. J. Syst. Evol. Microbiol.">
        <title>The Global Catalogue of Microorganisms (GCM) 10K type strain sequencing project: providing services to taxonomists for standard genome sequencing and annotation.</title>
        <authorList>
            <consortium name="The Broad Institute Genomics Platform"/>
            <consortium name="The Broad Institute Genome Sequencing Center for Infectious Disease"/>
            <person name="Wu L."/>
            <person name="Ma J."/>
        </authorList>
    </citation>
    <scope>NUCLEOTIDE SEQUENCE [LARGE SCALE GENOMIC DNA]</scope>
    <source>
        <strain evidence="10">CCUG 57263</strain>
    </source>
</reference>
<comment type="similarity">
    <text evidence="7">Belongs to the binding-protein-dependent transport system permease family.</text>
</comment>
<comment type="subcellular location">
    <subcellularLocation>
        <location evidence="1 7">Cell membrane</location>
        <topology evidence="1 7">Multi-pass membrane protein</topology>
    </subcellularLocation>
</comment>
<dbReference type="InterPro" id="IPR050809">
    <property type="entry name" value="UgpAE/MalFG_permease"/>
</dbReference>
<dbReference type="PROSITE" id="PS50928">
    <property type="entry name" value="ABC_TM1"/>
    <property type="match status" value="1"/>
</dbReference>
<evidence type="ECO:0000313" key="9">
    <source>
        <dbReference type="EMBL" id="MFD0871896.1"/>
    </source>
</evidence>
<keyword evidence="4 7" id="KW-0812">Transmembrane</keyword>
<dbReference type="PANTHER" id="PTHR43227">
    <property type="entry name" value="BLL4140 PROTEIN"/>
    <property type="match status" value="1"/>
</dbReference>
<dbReference type="CDD" id="cd06261">
    <property type="entry name" value="TM_PBP2"/>
    <property type="match status" value="1"/>
</dbReference>
<feature type="transmembrane region" description="Helical" evidence="7">
    <location>
        <begin position="221"/>
        <end position="245"/>
    </location>
</feature>
<feature type="transmembrane region" description="Helical" evidence="7">
    <location>
        <begin position="92"/>
        <end position="113"/>
    </location>
</feature>
<dbReference type="Gene3D" id="1.10.3720.10">
    <property type="entry name" value="MetI-like"/>
    <property type="match status" value="1"/>
</dbReference>
<dbReference type="InterPro" id="IPR000515">
    <property type="entry name" value="MetI-like"/>
</dbReference>
<evidence type="ECO:0000256" key="5">
    <source>
        <dbReference type="ARBA" id="ARBA00022989"/>
    </source>
</evidence>
<name>A0ABW3DH42_9BACL</name>
<keyword evidence="10" id="KW-1185">Reference proteome</keyword>
<dbReference type="RefSeq" id="WP_379291105.1">
    <property type="nucleotide sequence ID" value="NZ_JBHTIU010000093.1"/>
</dbReference>
<evidence type="ECO:0000313" key="10">
    <source>
        <dbReference type="Proteomes" id="UP001597120"/>
    </source>
</evidence>
<feature type="transmembrane region" description="Helical" evidence="7">
    <location>
        <begin position="281"/>
        <end position="302"/>
    </location>
</feature>
<evidence type="ECO:0000256" key="7">
    <source>
        <dbReference type="RuleBase" id="RU363032"/>
    </source>
</evidence>
<evidence type="ECO:0000256" key="4">
    <source>
        <dbReference type="ARBA" id="ARBA00022692"/>
    </source>
</evidence>